<keyword evidence="2" id="KW-0675">Receptor</keyword>
<protein>
    <submittedName>
        <fullName evidence="2">Bacteriophage N4 receptor, outer membrane subunit</fullName>
    </submittedName>
</protein>
<dbReference type="Proteomes" id="UP000251197">
    <property type="component" value="Unassembled WGS sequence"/>
</dbReference>
<reference evidence="2 3" key="1">
    <citation type="submission" date="2018-06" db="EMBL/GenBank/DDBJ databases">
        <authorList>
            <consortium name="Pathogen Informatics"/>
            <person name="Doyle S."/>
        </authorList>
    </citation>
    <scope>NUCLEOTIDE SEQUENCE [LARGE SCALE GENOMIC DNA]</scope>
    <source>
        <strain evidence="2 3">NCTC12120</strain>
    </source>
</reference>
<proteinExistence type="predicted"/>
<evidence type="ECO:0000256" key="1">
    <source>
        <dbReference type="SAM" id="SignalP"/>
    </source>
</evidence>
<keyword evidence="1" id="KW-0732">Signal</keyword>
<dbReference type="InterPro" id="IPR011990">
    <property type="entry name" value="TPR-like_helical_dom_sf"/>
</dbReference>
<evidence type="ECO:0000313" key="3">
    <source>
        <dbReference type="Proteomes" id="UP000251197"/>
    </source>
</evidence>
<name>A0A2X3JCD1_9ENTR</name>
<organism evidence="2 3">
    <name type="scientific">Cedecea neteri</name>
    <dbReference type="NCBI Taxonomy" id="158822"/>
    <lineage>
        <taxon>Bacteria</taxon>
        <taxon>Pseudomonadati</taxon>
        <taxon>Pseudomonadota</taxon>
        <taxon>Gammaproteobacteria</taxon>
        <taxon>Enterobacterales</taxon>
        <taxon>Enterobacteriaceae</taxon>
        <taxon>Cedecea</taxon>
    </lineage>
</organism>
<dbReference type="AlphaFoldDB" id="A0A2X3JCD1"/>
<dbReference type="Pfam" id="PF14559">
    <property type="entry name" value="TPR_19"/>
    <property type="match status" value="1"/>
</dbReference>
<sequence>MRPCLKWLMALACGLMIAGYALATTEGSRDDLGLSDYRYFKVYPHITRAKKALLSNNEPQAIDSFQHAHKLAPESIRLTLWLAEAYIHFNHNDKAIALLSEQLRKTPGNAQIRQTLDAIPQPEKKITTREQLLALDEECAGSPSVVCRAEVGNYAVRLGALDIALQQLNDEVLRTSSQGQTLINRLTQRAIDLQKWHFADRGFAMHDRLATLSEEQYQQWFAILLHLGRDRRILDLQRQGVMNSPGMQLAYAQSLAERKAYPALSAYLASHHPRFTSEAEKRNWRDLKAKWRGMKAAERISGNGN</sequence>
<accession>A0A2X3JCD1</accession>
<dbReference type="Gene3D" id="1.25.40.10">
    <property type="entry name" value="Tetratricopeptide repeat domain"/>
    <property type="match status" value="1"/>
</dbReference>
<gene>
    <name evidence="2" type="ORF">NCTC12120_06745</name>
</gene>
<dbReference type="EMBL" id="UAVU01000011">
    <property type="protein sequence ID" value="SQC93631.1"/>
    <property type="molecule type" value="Genomic_DNA"/>
</dbReference>
<feature type="signal peptide" evidence="1">
    <location>
        <begin position="1"/>
        <end position="23"/>
    </location>
</feature>
<evidence type="ECO:0000313" key="2">
    <source>
        <dbReference type="EMBL" id="SQC93631.1"/>
    </source>
</evidence>
<dbReference type="SUPFAM" id="SSF48452">
    <property type="entry name" value="TPR-like"/>
    <property type="match status" value="1"/>
</dbReference>
<feature type="chain" id="PRO_5016035254" evidence="1">
    <location>
        <begin position="24"/>
        <end position="305"/>
    </location>
</feature>